<dbReference type="Pfam" id="PF08922">
    <property type="entry name" value="DUF1905"/>
    <property type="match status" value="1"/>
</dbReference>
<organism evidence="1 2">
    <name type="scientific">Pseudooctadecabacter jejudonensis</name>
    <dbReference type="NCBI Taxonomy" id="1391910"/>
    <lineage>
        <taxon>Bacteria</taxon>
        <taxon>Pseudomonadati</taxon>
        <taxon>Pseudomonadota</taxon>
        <taxon>Alphaproteobacteria</taxon>
        <taxon>Rhodobacterales</taxon>
        <taxon>Paracoccaceae</taxon>
        <taxon>Pseudooctadecabacter</taxon>
    </lineage>
</organism>
<evidence type="ECO:0000313" key="1">
    <source>
        <dbReference type="EMBL" id="SLN29373.1"/>
    </source>
</evidence>
<evidence type="ECO:0000313" key="2">
    <source>
        <dbReference type="Proteomes" id="UP000193623"/>
    </source>
</evidence>
<dbReference type="InterPro" id="IPR015018">
    <property type="entry name" value="DUF1905"/>
</dbReference>
<proteinExistence type="predicted"/>
<dbReference type="EMBL" id="FWFT01000002">
    <property type="protein sequence ID" value="SLN29373.1"/>
    <property type="molecule type" value="Genomic_DNA"/>
</dbReference>
<dbReference type="OrthoDB" id="7844624at2"/>
<dbReference type="InterPro" id="IPR037079">
    <property type="entry name" value="AF2212/PG0164-like_sf"/>
</dbReference>
<dbReference type="Proteomes" id="UP000193623">
    <property type="component" value="Unassembled WGS sequence"/>
</dbReference>
<sequence>MKDYVTFEAAVEPMVWGKATYTILRLPKNVVDALGPTRRVEGEINDHPVNLALTKAPVIDDVFLYAGKSLLRQVGITAGERVEVRLRPAPADDVDVPPDVINAIRSAGITEIWGALTPGKQRGLLYAVNSAKRADTRQRRIAALIIELKGV</sequence>
<dbReference type="AlphaFoldDB" id="A0A1Y5S1A8"/>
<dbReference type="RefSeq" id="WP_085863737.1">
    <property type="nucleotide sequence ID" value="NZ_FWFT01000002.1"/>
</dbReference>
<name>A0A1Y5S1A8_9RHOB</name>
<accession>A0A1Y5S1A8</accession>
<protein>
    <recommendedName>
        <fullName evidence="3">Bacteriocin-protection, YdeI or OmpD-Associated</fullName>
    </recommendedName>
</protein>
<reference evidence="1 2" key="1">
    <citation type="submission" date="2017-03" db="EMBL/GenBank/DDBJ databases">
        <authorList>
            <person name="Afonso C.L."/>
            <person name="Miller P.J."/>
            <person name="Scott M.A."/>
            <person name="Spackman E."/>
            <person name="Goraichik I."/>
            <person name="Dimitrov K.M."/>
            <person name="Suarez D.L."/>
            <person name="Swayne D.E."/>
        </authorList>
    </citation>
    <scope>NUCLEOTIDE SEQUENCE [LARGE SCALE GENOMIC DNA]</scope>
    <source>
        <strain evidence="1 2">CECT 8397</strain>
    </source>
</reference>
<keyword evidence="2" id="KW-1185">Reference proteome</keyword>
<dbReference type="Pfam" id="PF13376">
    <property type="entry name" value="OmdA"/>
    <property type="match status" value="1"/>
</dbReference>
<gene>
    <name evidence="1" type="ORF">PSJ8397_01277</name>
</gene>
<dbReference type="Gene3D" id="2.40.30.100">
    <property type="entry name" value="AF2212/PG0164-like"/>
    <property type="match status" value="1"/>
</dbReference>
<evidence type="ECO:0008006" key="3">
    <source>
        <dbReference type="Google" id="ProtNLM"/>
    </source>
</evidence>